<proteinExistence type="predicted"/>
<dbReference type="AlphaFoldDB" id="X1CS00"/>
<feature type="non-terminal residue" evidence="1">
    <location>
        <position position="71"/>
    </location>
</feature>
<dbReference type="EMBL" id="BART01036396">
    <property type="protein sequence ID" value="GAH10542.1"/>
    <property type="molecule type" value="Genomic_DNA"/>
</dbReference>
<reference evidence="1" key="1">
    <citation type="journal article" date="2014" name="Front. Microbiol.">
        <title>High frequency of phylogenetically diverse reductive dehalogenase-homologous genes in deep subseafloor sedimentary metagenomes.</title>
        <authorList>
            <person name="Kawai M."/>
            <person name="Futagami T."/>
            <person name="Toyoda A."/>
            <person name="Takaki Y."/>
            <person name="Nishi S."/>
            <person name="Hori S."/>
            <person name="Arai W."/>
            <person name="Tsubouchi T."/>
            <person name="Morono Y."/>
            <person name="Uchiyama I."/>
            <person name="Ito T."/>
            <person name="Fujiyama A."/>
            <person name="Inagaki F."/>
            <person name="Takami H."/>
        </authorList>
    </citation>
    <scope>NUCLEOTIDE SEQUENCE</scope>
    <source>
        <strain evidence="1">Expedition CK06-06</strain>
    </source>
</reference>
<protein>
    <submittedName>
        <fullName evidence="1">Uncharacterized protein</fullName>
    </submittedName>
</protein>
<comment type="caution">
    <text evidence="1">The sequence shown here is derived from an EMBL/GenBank/DDBJ whole genome shotgun (WGS) entry which is preliminary data.</text>
</comment>
<name>X1CS00_9ZZZZ</name>
<evidence type="ECO:0000313" key="1">
    <source>
        <dbReference type="EMBL" id="GAH10542.1"/>
    </source>
</evidence>
<organism evidence="1">
    <name type="scientific">marine sediment metagenome</name>
    <dbReference type="NCBI Taxonomy" id="412755"/>
    <lineage>
        <taxon>unclassified sequences</taxon>
        <taxon>metagenomes</taxon>
        <taxon>ecological metagenomes</taxon>
    </lineage>
</organism>
<sequence>MTVVIKSYRFDLPPPAFTESNYSKGHWDIIHTDEADLIDYPDLHELLGIEFIISDRIYDGDNINFLAIYIN</sequence>
<accession>X1CS00</accession>
<gene>
    <name evidence="1" type="ORF">S01H4_61396</name>
</gene>